<evidence type="ECO:0000313" key="13">
    <source>
        <dbReference type="Proteomes" id="UP001161247"/>
    </source>
</evidence>
<dbReference type="Pfam" id="PF01301">
    <property type="entry name" value="Glyco_hydro_35"/>
    <property type="match status" value="1"/>
</dbReference>
<evidence type="ECO:0000256" key="1">
    <source>
        <dbReference type="ARBA" id="ARBA00001412"/>
    </source>
</evidence>
<evidence type="ECO:0000256" key="9">
    <source>
        <dbReference type="SAM" id="SignalP"/>
    </source>
</evidence>
<dbReference type="InterPro" id="IPR017853">
    <property type="entry name" value="GH"/>
</dbReference>
<dbReference type="PRINTS" id="PR00742">
    <property type="entry name" value="GLHYDRLASE35"/>
</dbReference>
<dbReference type="Gene3D" id="3.20.20.80">
    <property type="entry name" value="Glycosidases"/>
    <property type="match status" value="1"/>
</dbReference>
<dbReference type="InterPro" id="IPR001944">
    <property type="entry name" value="Glycoside_Hdrlase_35"/>
</dbReference>
<dbReference type="EMBL" id="OX459120">
    <property type="protein sequence ID" value="CAI9097867.1"/>
    <property type="molecule type" value="Genomic_DNA"/>
</dbReference>
<evidence type="ECO:0000313" key="12">
    <source>
        <dbReference type="EMBL" id="CAI9097867.1"/>
    </source>
</evidence>
<dbReference type="InterPro" id="IPR031330">
    <property type="entry name" value="Gly_Hdrlase_35_cat"/>
</dbReference>
<name>A0AAV1CR65_OLDCO</name>
<dbReference type="InterPro" id="IPR041392">
    <property type="entry name" value="GHD"/>
</dbReference>
<keyword evidence="4 9" id="KW-0732">Signal</keyword>
<accession>A0AAV1CR65</accession>
<feature type="signal peptide" evidence="9">
    <location>
        <begin position="1"/>
        <end position="25"/>
    </location>
</feature>
<evidence type="ECO:0000256" key="5">
    <source>
        <dbReference type="ARBA" id="ARBA00022801"/>
    </source>
</evidence>
<evidence type="ECO:0000256" key="2">
    <source>
        <dbReference type="ARBA" id="ARBA00009809"/>
    </source>
</evidence>
<evidence type="ECO:0000256" key="6">
    <source>
        <dbReference type="ARBA" id="ARBA00023295"/>
    </source>
</evidence>
<dbReference type="PANTHER" id="PTHR23421">
    <property type="entry name" value="BETA-GALACTOSIDASE RELATED"/>
    <property type="match status" value="1"/>
</dbReference>
<dbReference type="Proteomes" id="UP001161247">
    <property type="component" value="Chromosome 3"/>
</dbReference>
<gene>
    <name evidence="12" type="ORF">OLC1_LOCUS8238</name>
</gene>
<evidence type="ECO:0000256" key="7">
    <source>
        <dbReference type="RuleBase" id="RU000675"/>
    </source>
</evidence>
<evidence type="ECO:0000256" key="8">
    <source>
        <dbReference type="RuleBase" id="RU003679"/>
    </source>
</evidence>
<evidence type="ECO:0000256" key="3">
    <source>
        <dbReference type="ARBA" id="ARBA00012756"/>
    </source>
</evidence>
<dbReference type="PROSITE" id="PS01182">
    <property type="entry name" value="GLYCOSYL_HYDROL_F35"/>
    <property type="match status" value="1"/>
</dbReference>
<dbReference type="FunFam" id="3.20.20.80:FF:000006">
    <property type="entry name" value="Beta-galactosidase"/>
    <property type="match status" value="1"/>
</dbReference>
<keyword evidence="5 7" id="KW-0378">Hydrolase</keyword>
<dbReference type="GO" id="GO:0004565">
    <property type="term" value="F:beta-galactosidase activity"/>
    <property type="evidence" value="ECO:0007669"/>
    <property type="project" value="UniProtKB-EC"/>
</dbReference>
<keyword evidence="6 7" id="KW-0326">Glycosidase</keyword>
<dbReference type="EC" id="3.2.1.23" evidence="3 7"/>
<comment type="similarity">
    <text evidence="2 8">Belongs to the glycosyl hydrolase 35 family.</text>
</comment>
<dbReference type="InterPro" id="IPR008979">
    <property type="entry name" value="Galactose-bd-like_sf"/>
</dbReference>
<evidence type="ECO:0000259" key="11">
    <source>
        <dbReference type="Pfam" id="PF17834"/>
    </source>
</evidence>
<dbReference type="SUPFAM" id="SSF51445">
    <property type="entry name" value="(Trans)glycosidases"/>
    <property type="match status" value="1"/>
</dbReference>
<comment type="catalytic activity">
    <reaction evidence="1 7">
        <text>Hydrolysis of terminal non-reducing beta-D-galactose residues in beta-D-galactosides.</text>
        <dbReference type="EC" id="3.2.1.23"/>
    </reaction>
</comment>
<evidence type="ECO:0000259" key="10">
    <source>
        <dbReference type="Pfam" id="PF01301"/>
    </source>
</evidence>
<keyword evidence="13" id="KW-1185">Reference proteome</keyword>
<proteinExistence type="inferred from homology"/>
<dbReference type="FunFam" id="2.60.120.260:FF:000142">
    <property type="entry name" value="Beta-galactosidase"/>
    <property type="match status" value="1"/>
</dbReference>
<feature type="domain" description="Beta-galactosidase beta-sandwich" evidence="11">
    <location>
        <begin position="376"/>
        <end position="429"/>
    </location>
</feature>
<reference evidence="12" key="1">
    <citation type="submission" date="2023-03" db="EMBL/GenBank/DDBJ databases">
        <authorList>
            <person name="Julca I."/>
        </authorList>
    </citation>
    <scope>NUCLEOTIDE SEQUENCE</scope>
</reference>
<feature type="domain" description="Glycoside hydrolase 35 catalytic" evidence="10">
    <location>
        <begin position="43"/>
        <end position="347"/>
    </location>
</feature>
<evidence type="ECO:0000256" key="4">
    <source>
        <dbReference type="ARBA" id="ARBA00022729"/>
    </source>
</evidence>
<sequence>MGKFQRIFVTFTIILLVCCCFRSESTSVANDRGAWISYDERALTIKGERKIIISGSIHYPRSTAEMWPSLIQKAKEGGLNAIETYVFWNVHEPVRRQYDFTGNLDLVKFIKTIQDAGLYAILRIGPYVCAEWNYGGFPVWLHNLSKDMAFRTTNKIFMQEMETFTTKIVDMMKKENLFAPDGGPIILSQIENEFGNVEGDYGSDGWPYVQAVAEFADSLDTGVPWIMCQQDNALYPIVSTVNGFYGDQWHPPRDSIPKIWTESWSGWYQKWGEPSPHRPAEDLAFATARFFQLRGTLQNYYMYHGGTNFGRTSGGPYIITSYDYDAPLNEYGLPNQPKWGHLKQLHEVLRSVEKLLTYGDFVDKPYHGRGDLYMSTEFSHNGSRVCFFGNSDSGKAVTIDFEGQQITVPAWSVSIYRDCKTEIFNTARVNVTREVLERVRHQGPLKWTWRAEPIEAIKGQSDTFAPHFLEQKSATNDTSDYLWFMTSVDADEDDGCDPLTGHEVTLNVRTNGQVLHAFLNKKHIGSQWSPNGFTSFDLKGVGKIKPGLNTISLLSGTVGLPNYGSHFDTASMYGVSGPVTLTTYNGDNLDLSNGHWSYKVGMSGIDERKLFSDKERRGWKENPKLNKPLVWYKNWFLHVREVELYGNQQYLLDNYQ</sequence>
<dbReference type="SUPFAM" id="SSF49785">
    <property type="entry name" value="Galactose-binding domain-like"/>
    <property type="match status" value="1"/>
</dbReference>
<dbReference type="InterPro" id="IPR019801">
    <property type="entry name" value="Glyco_hydro_35_CS"/>
</dbReference>
<feature type="chain" id="PRO_5043684732" description="Beta-galactosidase" evidence="9">
    <location>
        <begin position="26"/>
        <end position="656"/>
    </location>
</feature>
<dbReference type="AlphaFoldDB" id="A0AAV1CR65"/>
<protein>
    <recommendedName>
        <fullName evidence="3 7">Beta-galactosidase</fullName>
        <ecNumber evidence="3 7">3.2.1.23</ecNumber>
    </recommendedName>
</protein>
<organism evidence="12 13">
    <name type="scientific">Oldenlandia corymbosa var. corymbosa</name>
    <dbReference type="NCBI Taxonomy" id="529605"/>
    <lineage>
        <taxon>Eukaryota</taxon>
        <taxon>Viridiplantae</taxon>
        <taxon>Streptophyta</taxon>
        <taxon>Embryophyta</taxon>
        <taxon>Tracheophyta</taxon>
        <taxon>Spermatophyta</taxon>
        <taxon>Magnoliopsida</taxon>
        <taxon>eudicotyledons</taxon>
        <taxon>Gunneridae</taxon>
        <taxon>Pentapetalae</taxon>
        <taxon>asterids</taxon>
        <taxon>lamiids</taxon>
        <taxon>Gentianales</taxon>
        <taxon>Rubiaceae</taxon>
        <taxon>Rubioideae</taxon>
        <taxon>Spermacoceae</taxon>
        <taxon>Hedyotis-Oldenlandia complex</taxon>
        <taxon>Oldenlandia</taxon>
    </lineage>
</organism>
<dbReference type="Pfam" id="PF17834">
    <property type="entry name" value="GHD"/>
    <property type="match status" value="1"/>
</dbReference>
<dbReference type="GO" id="GO:0005975">
    <property type="term" value="P:carbohydrate metabolic process"/>
    <property type="evidence" value="ECO:0007669"/>
    <property type="project" value="InterPro"/>
</dbReference>